<comment type="cofactor">
    <cofactor evidence="1">
        <name>Zn(2+)</name>
        <dbReference type="ChEBI" id="CHEBI:29105"/>
    </cofactor>
</comment>
<dbReference type="InterPro" id="IPR057246">
    <property type="entry name" value="CARBOXYPEPT_ZN_1"/>
</dbReference>
<name>A0ABV5CZT3_9ACTN</name>
<evidence type="ECO:0000256" key="3">
    <source>
        <dbReference type="ARBA" id="ARBA00022723"/>
    </source>
</evidence>
<dbReference type="SUPFAM" id="SSF53187">
    <property type="entry name" value="Zn-dependent exopeptidases"/>
    <property type="match status" value="1"/>
</dbReference>
<accession>A0ABV5CZT3</accession>
<evidence type="ECO:0000259" key="7">
    <source>
        <dbReference type="PROSITE" id="PS52035"/>
    </source>
</evidence>
<dbReference type="PANTHER" id="PTHR11705">
    <property type="entry name" value="PROTEASE FAMILY M14 CARBOXYPEPTIDASE A,B"/>
    <property type="match status" value="1"/>
</dbReference>
<evidence type="ECO:0000256" key="1">
    <source>
        <dbReference type="ARBA" id="ARBA00001947"/>
    </source>
</evidence>
<proteinExistence type="inferred from homology"/>
<dbReference type="Gene3D" id="3.40.630.10">
    <property type="entry name" value="Zn peptidases"/>
    <property type="match status" value="1"/>
</dbReference>
<keyword evidence="3" id="KW-0479">Metal-binding</keyword>
<dbReference type="EMBL" id="JBCGDC010000149">
    <property type="protein sequence ID" value="MFB6397520.1"/>
    <property type="molecule type" value="Genomic_DNA"/>
</dbReference>
<organism evidence="8 9">
    <name type="scientific">Polymorphospora lycopeni</name>
    <dbReference type="NCBI Taxonomy" id="3140240"/>
    <lineage>
        <taxon>Bacteria</taxon>
        <taxon>Bacillati</taxon>
        <taxon>Actinomycetota</taxon>
        <taxon>Actinomycetes</taxon>
        <taxon>Micromonosporales</taxon>
        <taxon>Micromonosporaceae</taxon>
        <taxon>Polymorphospora</taxon>
    </lineage>
</organism>
<dbReference type="Pfam" id="PF13290">
    <property type="entry name" value="CHB_HEX_C_1"/>
    <property type="match status" value="1"/>
</dbReference>
<dbReference type="PROSITE" id="PS00132">
    <property type="entry name" value="CARBOXYPEPT_ZN_1"/>
    <property type="match status" value="1"/>
</dbReference>
<dbReference type="InterPro" id="IPR059177">
    <property type="entry name" value="GH29D-like_dom"/>
</dbReference>
<gene>
    <name evidence="8" type="ORF">AAFH96_31175</name>
</gene>
<keyword evidence="6" id="KW-0732">Signal</keyword>
<comment type="similarity">
    <text evidence="2 5">Belongs to the peptidase M14 family.</text>
</comment>
<keyword evidence="4" id="KW-0862">Zinc</keyword>
<sequence length="805" mass="87132">MRSRARRSRMSRLLALLTIPALLGMAALPSLATPPGADGQVEPERKSTFEQNGVALMRVVATDQAQIDQLNALGVDLTEYSKPVPGGIEVHAVLSPPESTALREMGFDVRDAIADQTDHAENVADRAAAIASAEAAEAETDTLTVLRAEWFTSLDGKRFLSFEVKSSATDAQTVLTASWDTGKDTPPASGGTATMTRFSDAGQYMYHRFSAPLALNTAQPARVTFTSNRGGTAKAPVTKWLGNPRPAPGPHYLTDFIDRYMDPTEITERIVSLSEEFPKITQIIDLPYLTNGYRRKAQAQFGSATDNTFYVTTKAWGHEGGNDTTISMIDPGAAGQPLTVLVNGRTVVVSLATDGSGAVTSTAAQVVAALNGDQASSALLTAATYRGNAGAGVVRPVGTSRLSDNLNAPAHISREPFQTKALRIGRARDGSKPGVYLFCQQHAREWVTPITCLETAERLVRNYELDTKTRNLVNGLDIFVVPVINPDGGHYSMYDFNGQRKNLTNHCDAVWSDPAQRNAWGVDLNRNQDVGSLFDGYSGASSSCTSGSYAGPSEQSEPEAKNEDWLVETFPNIKFSMNTHSYGGYFMWAPGAYKSAGREVLPRPDYGTENYFWNASTKILSAVQAWRGTAIWPGRTGPVTDVLYSAAGNSADAHWYNHDIIAWNFEVGADVWDPATNRWQPVGFQPDFAEGHQEAMEFANGQIAILEVAKQYAADQSKPTSELLVKGKGPGTTTFTFKVDEPANIYYTLDGSEPTTSSAKLGFAGYREGAEQITISAKTTVRWFSVDISGNAEAVRERILNVPKP</sequence>
<feature type="domain" description="Peptidase M14" evidence="7">
    <location>
        <begin position="368"/>
        <end position="709"/>
    </location>
</feature>
<evidence type="ECO:0000256" key="2">
    <source>
        <dbReference type="ARBA" id="ARBA00005988"/>
    </source>
</evidence>
<evidence type="ECO:0000256" key="4">
    <source>
        <dbReference type="ARBA" id="ARBA00022833"/>
    </source>
</evidence>
<keyword evidence="9" id="KW-1185">Reference proteome</keyword>
<protein>
    <submittedName>
        <fullName evidence="8">M14 family metallopeptidase</fullName>
    </submittedName>
</protein>
<feature type="active site" description="Proton donor/acceptor" evidence="5">
    <location>
        <position position="666"/>
    </location>
</feature>
<evidence type="ECO:0000313" key="9">
    <source>
        <dbReference type="Proteomes" id="UP001582793"/>
    </source>
</evidence>
<feature type="signal peptide" evidence="6">
    <location>
        <begin position="1"/>
        <end position="32"/>
    </location>
</feature>
<reference evidence="8 9" key="1">
    <citation type="submission" date="2024-04" db="EMBL/GenBank/DDBJ databases">
        <title>Polymorphospora sp. isolated from Baiyangdian Lake in Xiong'an New Area.</title>
        <authorList>
            <person name="Zhang X."/>
            <person name="Liu J."/>
        </authorList>
    </citation>
    <scope>NUCLEOTIDE SEQUENCE [LARGE SCALE GENOMIC DNA]</scope>
    <source>
        <strain evidence="8 9">2-325</strain>
    </source>
</reference>
<dbReference type="InterPro" id="IPR000834">
    <property type="entry name" value="Peptidase_M14"/>
</dbReference>
<dbReference type="Proteomes" id="UP001582793">
    <property type="component" value="Unassembled WGS sequence"/>
</dbReference>
<evidence type="ECO:0000256" key="6">
    <source>
        <dbReference type="SAM" id="SignalP"/>
    </source>
</evidence>
<evidence type="ECO:0000256" key="5">
    <source>
        <dbReference type="PROSITE-ProRule" id="PRU01379"/>
    </source>
</evidence>
<evidence type="ECO:0000313" key="8">
    <source>
        <dbReference type="EMBL" id="MFB6397520.1"/>
    </source>
</evidence>
<dbReference type="SMART" id="SM00631">
    <property type="entry name" value="Zn_pept"/>
    <property type="match status" value="1"/>
</dbReference>
<feature type="chain" id="PRO_5046083463" evidence="6">
    <location>
        <begin position="33"/>
        <end position="805"/>
    </location>
</feature>
<dbReference type="PROSITE" id="PS52035">
    <property type="entry name" value="PEPTIDASE_M14"/>
    <property type="match status" value="1"/>
</dbReference>
<dbReference type="RefSeq" id="WP_364213658.1">
    <property type="nucleotide sequence ID" value="NZ_JBCGDC010000149.1"/>
</dbReference>
<dbReference type="Pfam" id="PF00246">
    <property type="entry name" value="Peptidase_M14"/>
    <property type="match status" value="1"/>
</dbReference>
<dbReference type="PANTHER" id="PTHR11705:SF153">
    <property type="entry name" value="ZINC CARBOXYPEPTIDASE A 1-LIKE PROTEIN"/>
    <property type="match status" value="1"/>
</dbReference>
<comment type="caution">
    <text evidence="8">The sequence shown here is derived from an EMBL/GenBank/DDBJ whole genome shotgun (WGS) entry which is preliminary data.</text>
</comment>